<dbReference type="GO" id="GO:0004066">
    <property type="term" value="F:asparagine synthase (glutamine-hydrolyzing) activity"/>
    <property type="evidence" value="ECO:0007669"/>
    <property type="project" value="InterPro"/>
</dbReference>
<dbReference type="OrthoDB" id="209862at2"/>
<keyword evidence="3" id="KW-1185">Reference proteome</keyword>
<name>A0A517PPP9_9PLAN</name>
<evidence type="ECO:0000313" key="2">
    <source>
        <dbReference type="EMBL" id="QDT21356.1"/>
    </source>
</evidence>
<dbReference type="RefSeq" id="WP_145185567.1">
    <property type="nucleotide sequence ID" value="NZ_CP036266.1"/>
</dbReference>
<evidence type="ECO:0000313" key="3">
    <source>
        <dbReference type="Proteomes" id="UP000320421"/>
    </source>
</evidence>
<feature type="domain" description="Asparagine synthetase" evidence="1">
    <location>
        <begin position="171"/>
        <end position="305"/>
    </location>
</feature>
<dbReference type="GO" id="GO:0006529">
    <property type="term" value="P:asparagine biosynthetic process"/>
    <property type="evidence" value="ECO:0007669"/>
    <property type="project" value="InterPro"/>
</dbReference>
<protein>
    <submittedName>
        <fullName evidence="2">Asparagine synthase</fullName>
    </submittedName>
</protein>
<reference evidence="2 3" key="1">
    <citation type="submission" date="2019-02" db="EMBL/GenBank/DDBJ databases">
        <title>Deep-cultivation of Planctomycetes and their phenomic and genomic characterization uncovers novel biology.</title>
        <authorList>
            <person name="Wiegand S."/>
            <person name="Jogler M."/>
            <person name="Boedeker C."/>
            <person name="Pinto D."/>
            <person name="Vollmers J."/>
            <person name="Rivas-Marin E."/>
            <person name="Kohn T."/>
            <person name="Peeters S.H."/>
            <person name="Heuer A."/>
            <person name="Rast P."/>
            <person name="Oberbeckmann S."/>
            <person name="Bunk B."/>
            <person name="Jeske O."/>
            <person name="Meyerdierks A."/>
            <person name="Storesund J.E."/>
            <person name="Kallscheuer N."/>
            <person name="Luecker S."/>
            <person name="Lage O.M."/>
            <person name="Pohl T."/>
            <person name="Merkel B.J."/>
            <person name="Hornburger P."/>
            <person name="Mueller R.-W."/>
            <person name="Bruemmer F."/>
            <person name="Labrenz M."/>
            <person name="Spormann A.M."/>
            <person name="Op den Camp H."/>
            <person name="Overmann J."/>
            <person name="Amann R."/>
            <person name="Jetten M.S.M."/>
            <person name="Mascher T."/>
            <person name="Medema M.H."/>
            <person name="Devos D.P."/>
            <person name="Kaster A.-K."/>
            <person name="Ovreas L."/>
            <person name="Rohde M."/>
            <person name="Galperin M.Y."/>
            <person name="Jogler C."/>
        </authorList>
    </citation>
    <scope>NUCLEOTIDE SEQUENCE [LARGE SCALE GENOMIC DNA]</scope>
    <source>
        <strain evidence="2 3">HG66A1</strain>
    </source>
</reference>
<accession>A0A517PPP9</accession>
<dbReference type="EMBL" id="CP036266">
    <property type="protein sequence ID" value="QDT21356.1"/>
    <property type="molecule type" value="Genomic_DNA"/>
</dbReference>
<sequence>MIHHEYVERLVNLLAPEANLLFNVTFEEATQRVGSGSPEQIREIDGQFALVHKEGTRVRMARSIGRPMRFFLAKRAEGPCLVIAERIDEIYEFLKSEGLDNQFHPSYTRMVPAHYLIELQLIGCPDPNPQATRYFTPERNRLSNKLDDIGKAYISAVSQEIHRWLDTIPQQEPIAVMFSGGIDSGAIFLLLYHALITRGESPSRLKAFSLSVDGEGSDCRQAFEFLDQLNLSLFLEIMQVPVDALDYKETIKVVEDYKELDVQAAMMTHALCKKIREQYPHWKHLIDGDGGDENLKDYPIEANPELTIRSVLNNLMLYQEGWGVEAVKHSLTYSGGQSRGHVRTYAPARSLGFQGFSPYALPNVIEVAEGIPFIELTDWDPRKLYALKGDIVCRGIKQITGLSMPVYPKRRFQEGSLNGDSYENVFAESETVYRETLLSLFQQPS</sequence>
<organism evidence="2 3">
    <name type="scientific">Gimesia chilikensis</name>
    <dbReference type="NCBI Taxonomy" id="2605989"/>
    <lineage>
        <taxon>Bacteria</taxon>
        <taxon>Pseudomonadati</taxon>
        <taxon>Planctomycetota</taxon>
        <taxon>Planctomycetia</taxon>
        <taxon>Planctomycetales</taxon>
        <taxon>Planctomycetaceae</taxon>
        <taxon>Gimesia</taxon>
    </lineage>
</organism>
<dbReference type="Pfam" id="PF00733">
    <property type="entry name" value="Asn_synthase"/>
    <property type="match status" value="1"/>
</dbReference>
<proteinExistence type="predicted"/>
<dbReference type="Gene3D" id="3.40.50.620">
    <property type="entry name" value="HUPs"/>
    <property type="match status" value="1"/>
</dbReference>
<dbReference type="AlphaFoldDB" id="A0A517PPP9"/>
<gene>
    <name evidence="2" type="ORF">HG66A1_31560</name>
</gene>
<dbReference type="InterPro" id="IPR001962">
    <property type="entry name" value="Asn_synthase"/>
</dbReference>
<dbReference type="SUPFAM" id="SSF52402">
    <property type="entry name" value="Adenine nucleotide alpha hydrolases-like"/>
    <property type="match status" value="1"/>
</dbReference>
<evidence type="ECO:0000259" key="1">
    <source>
        <dbReference type="Pfam" id="PF00733"/>
    </source>
</evidence>
<dbReference type="InterPro" id="IPR014729">
    <property type="entry name" value="Rossmann-like_a/b/a_fold"/>
</dbReference>
<dbReference type="Proteomes" id="UP000320421">
    <property type="component" value="Chromosome"/>
</dbReference>